<protein>
    <submittedName>
        <fullName evidence="3">Uncharacterized protein</fullName>
    </submittedName>
</protein>
<feature type="transmembrane region" description="Helical" evidence="2">
    <location>
        <begin position="26"/>
        <end position="47"/>
    </location>
</feature>
<dbReference type="EMBL" id="VHQG01000001">
    <property type="protein sequence ID" value="TPW77386.1"/>
    <property type="molecule type" value="Genomic_DNA"/>
</dbReference>
<comment type="caution">
    <text evidence="3">The sequence shown here is derived from an EMBL/GenBank/DDBJ whole genome shotgun (WGS) entry which is preliminary data.</text>
</comment>
<feature type="compositionally biased region" description="Polar residues" evidence="1">
    <location>
        <begin position="132"/>
        <end position="142"/>
    </location>
</feature>
<dbReference type="Proteomes" id="UP000316252">
    <property type="component" value="Unassembled WGS sequence"/>
</dbReference>
<accession>A0A506Y470</accession>
<evidence type="ECO:0000313" key="3">
    <source>
        <dbReference type="EMBL" id="TPW77386.1"/>
    </source>
</evidence>
<evidence type="ECO:0000256" key="1">
    <source>
        <dbReference type="SAM" id="MobiDB-lite"/>
    </source>
</evidence>
<feature type="region of interest" description="Disordered" evidence="1">
    <location>
        <begin position="132"/>
        <end position="151"/>
    </location>
</feature>
<keyword evidence="2" id="KW-0812">Transmembrane</keyword>
<gene>
    <name evidence="3" type="ORF">FJ657_01480</name>
</gene>
<evidence type="ECO:0000256" key="2">
    <source>
        <dbReference type="SAM" id="Phobius"/>
    </source>
</evidence>
<reference evidence="3 4" key="1">
    <citation type="submission" date="2019-06" db="EMBL/GenBank/DDBJ databases">
        <authorList>
            <person name="Li F."/>
        </authorList>
    </citation>
    <scope>NUCLEOTIDE SEQUENCE [LARGE SCALE GENOMIC DNA]</scope>
    <source>
        <strain evidence="3 4">10F1D-1</strain>
    </source>
</reference>
<keyword evidence="2" id="KW-0472">Membrane</keyword>
<proteinExistence type="predicted"/>
<dbReference type="AlphaFoldDB" id="A0A506Y470"/>
<organism evidence="3 4">
    <name type="scientific">Schumannella soli</name>
    <dbReference type="NCBI Taxonomy" id="2590779"/>
    <lineage>
        <taxon>Bacteria</taxon>
        <taxon>Bacillati</taxon>
        <taxon>Actinomycetota</taxon>
        <taxon>Actinomycetes</taxon>
        <taxon>Micrococcales</taxon>
        <taxon>Microbacteriaceae</taxon>
        <taxon>Schumannella</taxon>
    </lineage>
</organism>
<dbReference type="RefSeq" id="WP_141161914.1">
    <property type="nucleotide sequence ID" value="NZ_VHQG01000001.1"/>
</dbReference>
<sequence>MTVDQPVPVPAADGLPPARRTPAAAIVGRVLAIVALVATAALAVPYYATQSLAIVPVFLLALAGAIVGLVLSVRASGGTGRRLAAWSLVAALVALVIDIALLVVFLVGIAVPDLARVEMKAQGPLNMSVTYTTSESSDTVTSPADGEASARTAGSSAEVEIAAPAGSETEKVSCQIFWNGEKVVDETGTGSVTCRYDRR</sequence>
<feature type="transmembrane region" description="Helical" evidence="2">
    <location>
        <begin position="53"/>
        <end position="71"/>
    </location>
</feature>
<keyword evidence="4" id="KW-1185">Reference proteome</keyword>
<feature type="transmembrane region" description="Helical" evidence="2">
    <location>
        <begin position="83"/>
        <end position="111"/>
    </location>
</feature>
<evidence type="ECO:0000313" key="4">
    <source>
        <dbReference type="Proteomes" id="UP000316252"/>
    </source>
</evidence>
<keyword evidence="2" id="KW-1133">Transmembrane helix</keyword>
<name>A0A506Y470_9MICO</name>
<dbReference type="OrthoDB" id="5084178at2"/>